<evidence type="ECO:0000256" key="4">
    <source>
        <dbReference type="PROSITE-ProRule" id="PRU00723"/>
    </source>
</evidence>
<dbReference type="Gene3D" id="2.30.30.1190">
    <property type="match status" value="1"/>
</dbReference>
<protein>
    <submittedName>
        <fullName evidence="6">Hybrid signal transduction histidine kinase M</fullName>
    </submittedName>
</protein>
<comment type="caution">
    <text evidence="6">The sequence shown here is derived from an EMBL/GenBank/DDBJ whole genome shotgun (WGS) entry which is preliminary data.</text>
</comment>
<evidence type="ECO:0000256" key="2">
    <source>
        <dbReference type="ARBA" id="ARBA00022771"/>
    </source>
</evidence>
<gene>
    <name evidence="6" type="ORF">Tci_023992</name>
</gene>
<dbReference type="SMART" id="SM00356">
    <property type="entry name" value="ZnF_C3H1"/>
    <property type="match status" value="1"/>
</dbReference>
<evidence type="ECO:0000259" key="5">
    <source>
        <dbReference type="PROSITE" id="PS50103"/>
    </source>
</evidence>
<dbReference type="AlphaFoldDB" id="A0A6L2KVT2"/>
<name>A0A6L2KVT2_TANCI</name>
<proteinExistence type="predicted"/>
<keyword evidence="6" id="KW-0418">Kinase</keyword>
<dbReference type="GO" id="GO:0008270">
    <property type="term" value="F:zinc ion binding"/>
    <property type="evidence" value="ECO:0007669"/>
    <property type="project" value="UniProtKB-KW"/>
</dbReference>
<evidence type="ECO:0000256" key="3">
    <source>
        <dbReference type="ARBA" id="ARBA00022833"/>
    </source>
</evidence>
<feature type="zinc finger region" description="C3H1-type" evidence="4">
    <location>
        <begin position="147"/>
        <end position="173"/>
    </location>
</feature>
<organism evidence="6">
    <name type="scientific">Tanacetum cinerariifolium</name>
    <name type="common">Dalmatian daisy</name>
    <name type="synonym">Chrysanthemum cinerariifolium</name>
    <dbReference type="NCBI Taxonomy" id="118510"/>
    <lineage>
        <taxon>Eukaryota</taxon>
        <taxon>Viridiplantae</taxon>
        <taxon>Streptophyta</taxon>
        <taxon>Embryophyta</taxon>
        <taxon>Tracheophyta</taxon>
        <taxon>Spermatophyta</taxon>
        <taxon>Magnoliopsida</taxon>
        <taxon>eudicotyledons</taxon>
        <taxon>Gunneridae</taxon>
        <taxon>Pentapetalae</taxon>
        <taxon>asterids</taxon>
        <taxon>campanulids</taxon>
        <taxon>Asterales</taxon>
        <taxon>Asteraceae</taxon>
        <taxon>Asteroideae</taxon>
        <taxon>Anthemideae</taxon>
        <taxon>Anthemidinae</taxon>
        <taxon>Tanacetum</taxon>
    </lineage>
</organism>
<evidence type="ECO:0000313" key="6">
    <source>
        <dbReference type="EMBL" id="GEU52014.1"/>
    </source>
</evidence>
<feature type="domain" description="C3H1-type" evidence="5">
    <location>
        <begin position="147"/>
        <end position="173"/>
    </location>
</feature>
<accession>A0A6L2KVT2</accession>
<keyword evidence="6" id="KW-0808">Transferase</keyword>
<dbReference type="PANTHER" id="PTHR47481:SF41">
    <property type="entry name" value="COPIA-LIKE POLYPROTEIN_RETROTRANSPOSON"/>
    <property type="match status" value="1"/>
</dbReference>
<dbReference type="GO" id="GO:0016301">
    <property type="term" value="F:kinase activity"/>
    <property type="evidence" value="ECO:0007669"/>
    <property type="project" value="UniProtKB-KW"/>
</dbReference>
<evidence type="ECO:0000256" key="1">
    <source>
        <dbReference type="ARBA" id="ARBA00022723"/>
    </source>
</evidence>
<reference evidence="6" key="1">
    <citation type="journal article" date="2019" name="Sci. Rep.">
        <title>Draft genome of Tanacetum cinerariifolium, the natural source of mosquito coil.</title>
        <authorList>
            <person name="Yamashiro T."/>
            <person name="Shiraishi A."/>
            <person name="Satake H."/>
            <person name="Nakayama K."/>
        </authorList>
    </citation>
    <scope>NUCLEOTIDE SEQUENCE</scope>
</reference>
<keyword evidence="2 4" id="KW-0863">Zinc-finger</keyword>
<dbReference type="PROSITE" id="PS50103">
    <property type="entry name" value="ZF_C3H1"/>
    <property type="match status" value="1"/>
</dbReference>
<dbReference type="InterPro" id="IPR000571">
    <property type="entry name" value="Znf_CCCH"/>
</dbReference>
<keyword evidence="3 4" id="KW-0862">Zinc</keyword>
<sequence length="231" mass="25774">MNGSDATSPILLSDKLSLVTHHRLLTRVPVKLDLENWNYASWVYFFKQLCSGYEVSKYIHGFSVDASLSTLTPLTSEDLKAELRSLKLGDLSIDAYFRKIESITTIIISLRSPVSSKDVVTFALEGLPKKYDHVCGNSRRLSTPQVKSWRPCFNFSKHMCRFGDDCKFVHDENVQPSMNSGVEKKRDNTDELLVKTLGYLGLDNPTGRLTGIEVSKLVKSASALTSSSSSE</sequence>
<dbReference type="EMBL" id="BKCJ010002954">
    <property type="protein sequence ID" value="GEU52014.1"/>
    <property type="molecule type" value="Genomic_DNA"/>
</dbReference>
<dbReference type="SUPFAM" id="SSF90229">
    <property type="entry name" value="CCCH zinc finger"/>
    <property type="match status" value="1"/>
</dbReference>
<keyword evidence="1 4" id="KW-0479">Metal-binding</keyword>
<dbReference type="PANTHER" id="PTHR47481">
    <property type="match status" value="1"/>
</dbReference>
<dbReference type="InterPro" id="IPR036855">
    <property type="entry name" value="Znf_CCCH_sf"/>
</dbReference>